<evidence type="ECO:0000313" key="2">
    <source>
        <dbReference type="Proteomes" id="UP000265581"/>
    </source>
</evidence>
<gene>
    <name evidence="1" type="ORF">DX116_09115</name>
</gene>
<proteinExistence type="predicted"/>
<protein>
    <submittedName>
        <fullName evidence="1">Uncharacterized protein</fullName>
    </submittedName>
</protein>
<sequence length="74" mass="7576">MNSLPAVGTLFLDPESGIAYRLRSYGTNWHSEPFDPTPTVPSYSTLGLSGGSSAAESLPVAAVVVWSPPAAGAV</sequence>
<dbReference type="Proteomes" id="UP000265581">
    <property type="component" value="Unassembled WGS sequence"/>
</dbReference>
<dbReference type="RefSeq" id="WP_119703783.1">
    <property type="nucleotide sequence ID" value="NZ_JBHSOI010000001.1"/>
</dbReference>
<dbReference type="AlphaFoldDB" id="A0A371PCL8"/>
<evidence type="ECO:0000313" key="1">
    <source>
        <dbReference type="EMBL" id="REK73673.1"/>
    </source>
</evidence>
<keyword evidence="2" id="KW-1185">Reference proteome</keyword>
<comment type="caution">
    <text evidence="1">The sequence shown here is derived from an EMBL/GenBank/DDBJ whole genome shotgun (WGS) entry which is preliminary data.</text>
</comment>
<organism evidence="1 2">
    <name type="scientific">Aeromicrobium endophyticum</name>
    <dbReference type="NCBI Taxonomy" id="2292704"/>
    <lineage>
        <taxon>Bacteria</taxon>
        <taxon>Bacillati</taxon>
        <taxon>Actinomycetota</taxon>
        <taxon>Actinomycetes</taxon>
        <taxon>Propionibacteriales</taxon>
        <taxon>Nocardioidaceae</taxon>
        <taxon>Aeromicrobium</taxon>
    </lineage>
</organism>
<accession>A0A371PCL8</accession>
<reference evidence="1 2" key="1">
    <citation type="submission" date="2018-08" db="EMBL/GenBank/DDBJ databases">
        <title>Aeromicrobium sp. M2KJ-4, whole genome shotgun sequence.</title>
        <authorList>
            <person name="Tuo L."/>
        </authorList>
    </citation>
    <scope>NUCLEOTIDE SEQUENCE [LARGE SCALE GENOMIC DNA]</scope>
    <source>
        <strain evidence="1 2">M2KJ-4</strain>
    </source>
</reference>
<name>A0A371PCL8_9ACTN</name>
<dbReference type="EMBL" id="QUBR01000001">
    <property type="protein sequence ID" value="REK73673.1"/>
    <property type="molecule type" value="Genomic_DNA"/>
</dbReference>